<keyword evidence="14" id="KW-1185">Reference proteome</keyword>
<dbReference type="Pfam" id="PF00005">
    <property type="entry name" value="ABC_tran"/>
    <property type="match status" value="1"/>
</dbReference>
<dbReference type="PROSITE" id="PS00211">
    <property type="entry name" value="ABC_TRANSPORTER_1"/>
    <property type="match status" value="1"/>
</dbReference>
<dbReference type="InterPro" id="IPR039421">
    <property type="entry name" value="Type_1_exporter"/>
</dbReference>
<evidence type="ECO:0000256" key="7">
    <source>
        <dbReference type="ARBA" id="ARBA00022989"/>
    </source>
</evidence>
<evidence type="ECO:0000256" key="4">
    <source>
        <dbReference type="ARBA" id="ARBA00022692"/>
    </source>
</evidence>
<keyword evidence="2" id="KW-0813">Transport</keyword>
<dbReference type="PANTHER" id="PTHR43394:SF1">
    <property type="entry name" value="ATP-BINDING CASSETTE SUB-FAMILY B MEMBER 10, MITOCHONDRIAL"/>
    <property type="match status" value="1"/>
</dbReference>
<comment type="subcellular location">
    <subcellularLocation>
        <location evidence="1">Cell membrane</location>
        <topology evidence="1">Multi-pass membrane protein</topology>
    </subcellularLocation>
</comment>
<keyword evidence="6 13" id="KW-0067">ATP-binding</keyword>
<evidence type="ECO:0000256" key="9">
    <source>
        <dbReference type="ARBA" id="ARBA00023180"/>
    </source>
</evidence>
<dbReference type="GO" id="GO:0005886">
    <property type="term" value="C:plasma membrane"/>
    <property type="evidence" value="ECO:0007669"/>
    <property type="project" value="UniProtKB-SubCell"/>
</dbReference>
<keyword evidence="7 10" id="KW-1133">Transmembrane helix</keyword>
<dbReference type="SMART" id="SM00382">
    <property type="entry name" value="AAA"/>
    <property type="match status" value="1"/>
</dbReference>
<dbReference type="InterPro" id="IPR003439">
    <property type="entry name" value="ABC_transporter-like_ATP-bd"/>
</dbReference>
<dbReference type="Pfam" id="PF00664">
    <property type="entry name" value="ABC_membrane"/>
    <property type="match status" value="1"/>
</dbReference>
<proteinExistence type="predicted"/>
<dbReference type="PROSITE" id="PS50893">
    <property type="entry name" value="ABC_TRANSPORTER_2"/>
    <property type="match status" value="1"/>
</dbReference>
<dbReference type="CDD" id="cd07346">
    <property type="entry name" value="ABC_6TM_exporters"/>
    <property type="match status" value="1"/>
</dbReference>
<feature type="domain" description="ABC transporter" evidence="11">
    <location>
        <begin position="337"/>
        <end position="568"/>
    </location>
</feature>
<evidence type="ECO:0000256" key="10">
    <source>
        <dbReference type="SAM" id="Phobius"/>
    </source>
</evidence>
<dbReference type="FunFam" id="3.40.50.300:FF:002145">
    <property type="entry name" value="ABC transporter (MsbA subfamily)"/>
    <property type="match status" value="1"/>
</dbReference>
<dbReference type="InterPro" id="IPR017871">
    <property type="entry name" value="ABC_transporter-like_CS"/>
</dbReference>
<dbReference type="InterPro" id="IPR036640">
    <property type="entry name" value="ABC1_TM_sf"/>
</dbReference>
<name>A0A4R7HZS5_9ACTN</name>
<evidence type="ECO:0000313" key="14">
    <source>
        <dbReference type="Proteomes" id="UP000294558"/>
    </source>
</evidence>
<keyword evidence="4 10" id="KW-0812">Transmembrane</keyword>
<feature type="transmembrane region" description="Helical" evidence="10">
    <location>
        <begin position="268"/>
        <end position="287"/>
    </location>
</feature>
<dbReference type="PROSITE" id="PS50929">
    <property type="entry name" value="ABC_TM1F"/>
    <property type="match status" value="1"/>
</dbReference>
<evidence type="ECO:0000256" key="2">
    <source>
        <dbReference type="ARBA" id="ARBA00022448"/>
    </source>
</evidence>
<accession>A0A4R7HZS5</accession>
<evidence type="ECO:0000313" key="13">
    <source>
        <dbReference type="EMBL" id="TDT16752.1"/>
    </source>
</evidence>
<feature type="transmembrane region" description="Helical" evidence="10">
    <location>
        <begin position="161"/>
        <end position="179"/>
    </location>
</feature>
<evidence type="ECO:0000259" key="11">
    <source>
        <dbReference type="PROSITE" id="PS50893"/>
    </source>
</evidence>
<feature type="domain" description="ABC transmembrane type-1" evidence="12">
    <location>
        <begin position="22"/>
        <end position="304"/>
    </location>
</feature>
<dbReference type="InterPro" id="IPR011527">
    <property type="entry name" value="ABC1_TM_dom"/>
</dbReference>
<evidence type="ECO:0000256" key="5">
    <source>
        <dbReference type="ARBA" id="ARBA00022741"/>
    </source>
</evidence>
<evidence type="ECO:0000256" key="3">
    <source>
        <dbReference type="ARBA" id="ARBA00022475"/>
    </source>
</evidence>
<keyword evidence="3" id="KW-1003">Cell membrane</keyword>
<dbReference type="GO" id="GO:0005524">
    <property type="term" value="F:ATP binding"/>
    <property type="evidence" value="ECO:0007669"/>
    <property type="project" value="UniProtKB-KW"/>
</dbReference>
<feature type="transmembrane region" description="Helical" evidence="10">
    <location>
        <begin position="62"/>
        <end position="88"/>
    </location>
</feature>
<dbReference type="Gene3D" id="1.20.1560.10">
    <property type="entry name" value="ABC transporter type 1, transmembrane domain"/>
    <property type="match status" value="1"/>
</dbReference>
<dbReference type="InterPro" id="IPR003593">
    <property type="entry name" value="AAA+_ATPase"/>
</dbReference>
<sequence>MSSDRRVSAVLPLLRPQAGRWAALGVLTAFGAGLTVIGPLVVRSIVDRAVEGTDADTIRRLAFVFLVIVIAAQVVSVLVARSATYAAWATTNELRMRMARHVLGLDHEFHRQHTPGELIQRVDGDVTSVSDLLGRVLPKAVGSAILVAGMVIVVSAIDWRIGVGMAVYVVAAVAAVLVMRHRAVEESADEMGAYARLYGGIEERLNASEDLRANGAGSHAMWRFVEDSAGALDRSVRRESAFLGMWWGVQGAVVGGVVASVLAGAVLVSNGAITVGTAFLLFQYVLLIQRPLEEVVHELETVQKATGAMRRVLALMQVEPTVLDHGRTSPAAGPLAIEFSSVSFDYGDDDPVLHDVDLTLQAGRSVGVVGRTGSGKTTFSRLVLRLVEATAGQVNVGGVPIADVPMRELRRRAALVPQEVELFNGTIRENVTLFDSRHSDAAVADALHSVGLGALADGGIDRPLGGGGAGLSAGEAQLLAMARVWLRDPDLVVLDEATARVDPVTERRIEEAMRELMRGRTTIVIAHRLSTLSEVDDIAVFEAGRIVEFGARETLVADPDGRFRRLLDLALEPDRAPSEGMLA</sequence>
<dbReference type="InterPro" id="IPR027417">
    <property type="entry name" value="P-loop_NTPase"/>
</dbReference>
<dbReference type="Gene3D" id="3.40.50.300">
    <property type="entry name" value="P-loop containing nucleotide triphosphate hydrolases"/>
    <property type="match status" value="1"/>
</dbReference>
<keyword evidence="8 10" id="KW-0472">Membrane</keyword>
<dbReference type="SUPFAM" id="SSF52540">
    <property type="entry name" value="P-loop containing nucleoside triphosphate hydrolases"/>
    <property type="match status" value="1"/>
</dbReference>
<keyword evidence="9" id="KW-0325">Glycoprotein</keyword>
<protein>
    <submittedName>
        <fullName evidence="13">ATP-binding cassette subfamily B protein/ATP-binding cassette subfamily C protein</fullName>
    </submittedName>
</protein>
<evidence type="ECO:0000256" key="1">
    <source>
        <dbReference type="ARBA" id="ARBA00004651"/>
    </source>
</evidence>
<dbReference type="GO" id="GO:0016887">
    <property type="term" value="F:ATP hydrolysis activity"/>
    <property type="evidence" value="ECO:0007669"/>
    <property type="project" value="InterPro"/>
</dbReference>
<dbReference type="GO" id="GO:0015421">
    <property type="term" value="F:ABC-type oligopeptide transporter activity"/>
    <property type="evidence" value="ECO:0007669"/>
    <property type="project" value="TreeGrafter"/>
</dbReference>
<evidence type="ECO:0000256" key="6">
    <source>
        <dbReference type="ARBA" id="ARBA00022840"/>
    </source>
</evidence>
<gene>
    <name evidence="13" type="ORF">BDK89_2349</name>
</gene>
<evidence type="ECO:0000259" key="12">
    <source>
        <dbReference type="PROSITE" id="PS50929"/>
    </source>
</evidence>
<evidence type="ECO:0000256" key="8">
    <source>
        <dbReference type="ARBA" id="ARBA00023136"/>
    </source>
</evidence>
<dbReference type="OrthoDB" id="9806127at2"/>
<reference evidence="13 14" key="1">
    <citation type="submission" date="2019-03" db="EMBL/GenBank/DDBJ databases">
        <title>Sequencing the genomes of 1000 actinobacteria strains.</title>
        <authorList>
            <person name="Klenk H.-P."/>
        </authorList>
    </citation>
    <scope>NUCLEOTIDE SEQUENCE [LARGE SCALE GENOMIC DNA]</scope>
    <source>
        <strain evidence="13 14">DSM 18936</strain>
    </source>
</reference>
<comment type="caution">
    <text evidence="13">The sequence shown here is derived from an EMBL/GenBank/DDBJ whole genome shotgun (WGS) entry which is preliminary data.</text>
</comment>
<dbReference type="SUPFAM" id="SSF90123">
    <property type="entry name" value="ABC transporter transmembrane region"/>
    <property type="match status" value="1"/>
</dbReference>
<dbReference type="AlphaFoldDB" id="A0A4R7HZS5"/>
<feature type="transmembrane region" description="Helical" evidence="10">
    <location>
        <begin position="241"/>
        <end position="262"/>
    </location>
</feature>
<organism evidence="13 14">
    <name type="scientific">Ilumatobacter fluminis</name>
    <dbReference type="NCBI Taxonomy" id="467091"/>
    <lineage>
        <taxon>Bacteria</taxon>
        <taxon>Bacillati</taxon>
        <taxon>Actinomycetota</taxon>
        <taxon>Acidimicrobiia</taxon>
        <taxon>Acidimicrobiales</taxon>
        <taxon>Ilumatobacteraceae</taxon>
        <taxon>Ilumatobacter</taxon>
    </lineage>
</organism>
<dbReference type="PANTHER" id="PTHR43394">
    <property type="entry name" value="ATP-DEPENDENT PERMEASE MDL1, MITOCHONDRIAL"/>
    <property type="match status" value="1"/>
</dbReference>
<dbReference type="Proteomes" id="UP000294558">
    <property type="component" value="Unassembled WGS sequence"/>
</dbReference>
<feature type="transmembrane region" description="Helical" evidence="10">
    <location>
        <begin position="21"/>
        <end position="42"/>
    </location>
</feature>
<keyword evidence="5" id="KW-0547">Nucleotide-binding</keyword>
<feature type="transmembrane region" description="Helical" evidence="10">
    <location>
        <begin position="136"/>
        <end position="155"/>
    </location>
</feature>
<dbReference type="EMBL" id="SOAU01000001">
    <property type="protein sequence ID" value="TDT16752.1"/>
    <property type="molecule type" value="Genomic_DNA"/>
</dbReference>